<evidence type="ECO:0000259" key="9">
    <source>
        <dbReference type="PROSITE" id="PS50048"/>
    </source>
</evidence>
<keyword evidence="5" id="KW-0238">DNA-binding</keyword>
<keyword evidence="6" id="KW-0804">Transcription</keyword>
<dbReference type="SUPFAM" id="SSF57701">
    <property type="entry name" value="Zn2/Cys6 DNA-binding domain"/>
    <property type="match status" value="1"/>
</dbReference>
<feature type="compositionally biased region" description="Pro residues" evidence="8">
    <location>
        <begin position="898"/>
        <end position="909"/>
    </location>
</feature>
<feature type="compositionally biased region" description="Polar residues" evidence="8">
    <location>
        <begin position="1030"/>
        <end position="1042"/>
    </location>
</feature>
<dbReference type="GO" id="GO:0008270">
    <property type="term" value="F:zinc ion binding"/>
    <property type="evidence" value="ECO:0007669"/>
    <property type="project" value="InterPro"/>
</dbReference>
<evidence type="ECO:0000313" key="10">
    <source>
        <dbReference type="EMBL" id="CDS08859.1"/>
    </source>
</evidence>
<evidence type="ECO:0000256" key="3">
    <source>
        <dbReference type="ARBA" id="ARBA00022833"/>
    </source>
</evidence>
<sequence>MSSEPTKKNTRSTRGTTTTTTTTTNNNNNSVTGTPQNRRNKSMRACDECRKRKVKCDGVQPCAKCRKSEIECVFAKLPPKRGPPKQYIELLEARLQLIEKALRTIDGPARRILDEALSLKSTSAGGAGSTSPSSSINEDGRNSPTIKQEDEDVKVATQVDKFSINEIGQAMYVNDKPARIDRLQVGGRGDFDTSNYTSHDTSSSGRRSQSRQTSPNKKMHQLDNAMDTDNESTTSNTTTPAGLPQDVPMSLIKTYFSQLHKYVPMLHNPLFHKQMGNKNDPPSPLLLYAMCAVASRWTSEHNHHPTPGVIAPGFIFYQRAFAKIDEYSDAPRLSTIQALLLLTKYQEYYRRLGFFHRPGIYLGMAIKMCNDLGMSKLEGSPHSGEDAQHHESKKRTFWMVFTYDLMMSIEQGREPCFNNMDCITEYPLATSEEGPLLEEVVTNNNLMIQLVRILSDIFALIRRVAARQSAQGDQRTQIQIIEEHGRLFLLHTHLENFVHELPASLGYSPTQGSPSYPADKQAISNPFAGFLHMTFHFCMILLHRHYVLHPLPDCDMELEPYQHELLCASSASNITTIVDTMLETHPIEVFSYPTRGVQQTIHFITMAATVHRDLMSSSDKTMAETAKQQHAKTIQLLNRLANESPAMEFHAQIKEADMMQSSTGNNNMSIASMSPETTMLPSSAPSQQHMTGNDRALSDVSSTSSSSPTLSSTMGVAARQQQQTYMLPKNRRHTMAGMPSINTSTATTTNTGTPMMHMGSSPWSHTQSQSQQLLGAGQMPYMMDHASLFNSSAAIADPARFASLMMQSGINMPIYNHHQQPLPHIQQQQQQQQHAHPYQASSFMNNNGNPHPYVPPRKSRLSHPMSYSQEDLRSMRRAHMNKPINTGNFPPAHARSSPLPPDFVYPGTPPSFSDIPTTPPSPGDGYPMNKMYQHHQQPRMTRQLRRQSSMTAMMPSYYAQRHQQQQQYLPPRNRHTQPPPAPPPLPQQQQPPTSMQTSPFSSMTTTMTQQQQQQHHRRHTISIPGEPSIGAQQGSMQQVHYQEQPTTPYIPYNEANDNTMMSVDGTTPDYTSVSFSQSEMSTPMDTTSTMMMLDPPTSGAADAAMMSELMIGSDQWPMMTAASGNLEDLQQRTEGHVM</sequence>
<organism evidence="10">
    <name type="scientific">Lichtheimia ramosa</name>
    <dbReference type="NCBI Taxonomy" id="688394"/>
    <lineage>
        <taxon>Eukaryota</taxon>
        <taxon>Fungi</taxon>
        <taxon>Fungi incertae sedis</taxon>
        <taxon>Mucoromycota</taxon>
        <taxon>Mucoromycotina</taxon>
        <taxon>Mucoromycetes</taxon>
        <taxon>Mucorales</taxon>
        <taxon>Lichtheimiaceae</taxon>
        <taxon>Lichtheimia</taxon>
    </lineage>
</organism>
<dbReference type="CDD" id="cd12148">
    <property type="entry name" value="fungal_TF_MHR"/>
    <property type="match status" value="1"/>
</dbReference>
<evidence type="ECO:0000256" key="8">
    <source>
        <dbReference type="SAM" id="MobiDB-lite"/>
    </source>
</evidence>
<reference evidence="10" key="1">
    <citation type="journal article" date="2014" name="Genome Announc.">
        <title>De novo whole-genome sequence and genome annotation of Lichtheimia ramosa.</title>
        <authorList>
            <person name="Linde J."/>
            <person name="Schwartze V."/>
            <person name="Binder U."/>
            <person name="Lass-Florl C."/>
            <person name="Voigt K."/>
            <person name="Horn F."/>
        </authorList>
    </citation>
    <scope>NUCLEOTIDE SEQUENCE</scope>
    <source>
        <strain evidence="10">JMRC FSU:6197</strain>
    </source>
</reference>
<dbReference type="CDD" id="cd00067">
    <property type="entry name" value="GAL4"/>
    <property type="match status" value="1"/>
</dbReference>
<dbReference type="Pfam" id="PF04082">
    <property type="entry name" value="Fungal_trans"/>
    <property type="match status" value="1"/>
</dbReference>
<proteinExistence type="predicted"/>
<feature type="region of interest" description="Disordered" evidence="8">
    <location>
        <begin position="959"/>
        <end position="1042"/>
    </location>
</feature>
<evidence type="ECO:0000256" key="1">
    <source>
        <dbReference type="ARBA" id="ARBA00004123"/>
    </source>
</evidence>
<dbReference type="InterPro" id="IPR007219">
    <property type="entry name" value="XnlR_reg_dom"/>
</dbReference>
<gene>
    <name evidence="10" type="ORF">LRAMOSA10220</name>
</gene>
<dbReference type="GO" id="GO:0000981">
    <property type="term" value="F:DNA-binding transcription factor activity, RNA polymerase II-specific"/>
    <property type="evidence" value="ECO:0007669"/>
    <property type="project" value="InterPro"/>
</dbReference>
<feature type="compositionally biased region" description="Pro residues" evidence="8">
    <location>
        <begin position="977"/>
        <end position="986"/>
    </location>
</feature>
<evidence type="ECO:0000256" key="5">
    <source>
        <dbReference type="ARBA" id="ARBA00023125"/>
    </source>
</evidence>
<dbReference type="Pfam" id="PF00172">
    <property type="entry name" value="Zn_clus"/>
    <property type="match status" value="1"/>
</dbReference>
<feature type="compositionally biased region" description="Polar residues" evidence="8">
    <location>
        <begin position="675"/>
        <end position="691"/>
    </location>
</feature>
<dbReference type="InterPro" id="IPR036864">
    <property type="entry name" value="Zn2-C6_fun-type_DNA-bd_sf"/>
</dbReference>
<dbReference type="OrthoDB" id="2283631at2759"/>
<feature type="region of interest" description="Disordered" evidence="8">
    <location>
        <begin position="185"/>
        <end position="244"/>
    </location>
</feature>
<evidence type="ECO:0000256" key="6">
    <source>
        <dbReference type="ARBA" id="ARBA00023163"/>
    </source>
</evidence>
<keyword evidence="2" id="KW-0479">Metal-binding</keyword>
<dbReference type="GO" id="GO:0005634">
    <property type="term" value="C:nucleus"/>
    <property type="evidence" value="ECO:0007669"/>
    <property type="project" value="UniProtKB-SubCell"/>
</dbReference>
<dbReference type="Gene3D" id="4.10.240.10">
    <property type="entry name" value="Zn(2)-C6 fungal-type DNA-binding domain"/>
    <property type="match status" value="1"/>
</dbReference>
<evidence type="ECO:0000256" key="2">
    <source>
        <dbReference type="ARBA" id="ARBA00022723"/>
    </source>
</evidence>
<feature type="compositionally biased region" description="Low complexity" evidence="8">
    <location>
        <begin position="822"/>
        <end position="839"/>
    </location>
</feature>
<dbReference type="SMART" id="SM00906">
    <property type="entry name" value="Fungal_trans"/>
    <property type="match status" value="1"/>
</dbReference>
<dbReference type="SMART" id="SM00066">
    <property type="entry name" value="GAL4"/>
    <property type="match status" value="1"/>
</dbReference>
<dbReference type="PANTHER" id="PTHR31313:SF81">
    <property type="entry name" value="TY1 ENHANCER ACTIVATOR"/>
    <property type="match status" value="1"/>
</dbReference>
<dbReference type="AlphaFoldDB" id="A0A077WP31"/>
<dbReference type="GO" id="GO:0006351">
    <property type="term" value="P:DNA-templated transcription"/>
    <property type="evidence" value="ECO:0007669"/>
    <property type="project" value="InterPro"/>
</dbReference>
<protein>
    <recommendedName>
        <fullName evidence="9">Zn(2)-C6 fungal-type domain-containing protein</fullName>
    </recommendedName>
</protein>
<feature type="region of interest" description="Disordered" evidence="8">
    <location>
        <begin position="822"/>
        <end position="868"/>
    </location>
</feature>
<feature type="region of interest" description="Disordered" evidence="8">
    <location>
        <begin position="1"/>
        <end position="42"/>
    </location>
</feature>
<feature type="region of interest" description="Disordered" evidence="8">
    <location>
        <begin position="675"/>
        <end position="717"/>
    </location>
</feature>
<feature type="region of interest" description="Disordered" evidence="8">
    <location>
        <begin position="120"/>
        <end position="154"/>
    </location>
</feature>
<name>A0A077WP31_9FUNG</name>
<dbReference type="EMBL" id="LK023327">
    <property type="protein sequence ID" value="CDS08859.1"/>
    <property type="molecule type" value="Genomic_DNA"/>
</dbReference>
<feature type="domain" description="Zn(2)-C6 fungal-type" evidence="9">
    <location>
        <begin position="45"/>
        <end position="74"/>
    </location>
</feature>
<evidence type="ECO:0000256" key="4">
    <source>
        <dbReference type="ARBA" id="ARBA00023015"/>
    </source>
</evidence>
<comment type="subcellular location">
    <subcellularLocation>
        <location evidence="1">Nucleus</location>
    </subcellularLocation>
</comment>
<dbReference type="InterPro" id="IPR001138">
    <property type="entry name" value="Zn2Cys6_DnaBD"/>
</dbReference>
<keyword evidence="4" id="KW-0805">Transcription regulation</keyword>
<dbReference type="PROSITE" id="PS50048">
    <property type="entry name" value="ZN2_CY6_FUNGAL_2"/>
    <property type="match status" value="1"/>
</dbReference>
<feature type="compositionally biased region" description="Low complexity" evidence="8">
    <location>
        <begin position="120"/>
        <end position="135"/>
    </location>
</feature>
<dbReference type="PANTHER" id="PTHR31313">
    <property type="entry name" value="TY1 ENHANCER ACTIVATOR"/>
    <property type="match status" value="1"/>
</dbReference>
<feature type="compositionally biased region" description="Low complexity" evidence="8">
    <location>
        <begin position="987"/>
        <end position="1013"/>
    </location>
</feature>
<evidence type="ECO:0000256" key="7">
    <source>
        <dbReference type="ARBA" id="ARBA00023242"/>
    </source>
</evidence>
<feature type="compositionally biased region" description="Low complexity" evidence="8">
    <location>
        <begin position="12"/>
        <end position="34"/>
    </location>
</feature>
<dbReference type="GO" id="GO:0003677">
    <property type="term" value="F:DNA binding"/>
    <property type="evidence" value="ECO:0007669"/>
    <property type="project" value="UniProtKB-KW"/>
</dbReference>
<dbReference type="PROSITE" id="PS00463">
    <property type="entry name" value="ZN2_CY6_FUNGAL_1"/>
    <property type="match status" value="1"/>
</dbReference>
<feature type="compositionally biased region" description="Polar residues" evidence="8">
    <location>
        <begin position="840"/>
        <end position="849"/>
    </location>
</feature>
<feature type="compositionally biased region" description="Low complexity" evidence="8">
    <location>
        <begin position="698"/>
        <end position="713"/>
    </location>
</feature>
<feature type="region of interest" description="Disordered" evidence="8">
    <location>
        <begin position="881"/>
        <end position="926"/>
    </location>
</feature>
<keyword evidence="7" id="KW-0539">Nucleus</keyword>
<feature type="compositionally biased region" description="Low complexity" evidence="8">
    <location>
        <begin position="197"/>
        <end position="214"/>
    </location>
</feature>
<dbReference type="InterPro" id="IPR051615">
    <property type="entry name" value="Transcr_Regulatory_Elem"/>
</dbReference>
<keyword evidence="3" id="KW-0862">Zinc</keyword>
<accession>A0A077WP31</accession>